<keyword evidence="2 3" id="KW-0175">Coiled coil</keyword>
<evidence type="ECO:0000256" key="1">
    <source>
        <dbReference type="ARBA" id="ARBA00005485"/>
    </source>
</evidence>
<reference evidence="6" key="1">
    <citation type="journal article" date="2013" name="Science">
        <title>The Amborella genome and the evolution of flowering plants.</title>
        <authorList>
            <consortium name="Amborella Genome Project"/>
        </authorList>
    </citation>
    <scope>NUCLEOTIDE SEQUENCE [LARGE SCALE GENOMIC DNA]</scope>
</reference>
<evidence type="ECO:0000313" key="6">
    <source>
        <dbReference type="Proteomes" id="UP000017836"/>
    </source>
</evidence>
<evidence type="ECO:0000256" key="4">
    <source>
        <dbReference type="SAM" id="MobiDB-lite"/>
    </source>
</evidence>
<feature type="region of interest" description="Disordered" evidence="4">
    <location>
        <begin position="525"/>
        <end position="566"/>
    </location>
</feature>
<feature type="compositionally biased region" description="Basic and acidic residues" evidence="4">
    <location>
        <begin position="525"/>
        <end position="537"/>
    </location>
</feature>
<evidence type="ECO:0000256" key="3">
    <source>
        <dbReference type="SAM" id="Coils"/>
    </source>
</evidence>
<dbReference type="Proteomes" id="UP000017836">
    <property type="component" value="Unassembled WGS sequence"/>
</dbReference>
<dbReference type="AlphaFoldDB" id="W1PFY1"/>
<dbReference type="HOGENOM" id="CLU_031158_0_0_1"/>
<dbReference type="InterPro" id="IPR008545">
    <property type="entry name" value="Web"/>
</dbReference>
<dbReference type="Pfam" id="PF05701">
    <property type="entry name" value="WEMBL"/>
    <property type="match status" value="1"/>
</dbReference>
<dbReference type="eggNOG" id="ENOG502QWB1">
    <property type="taxonomic scope" value="Eukaryota"/>
</dbReference>
<dbReference type="OMA" id="WDQSGYI"/>
<gene>
    <name evidence="5" type="ORF">AMTR_s00058p00115380</name>
</gene>
<dbReference type="OrthoDB" id="673185at2759"/>
<evidence type="ECO:0000313" key="5">
    <source>
        <dbReference type="EMBL" id="ERN06546.1"/>
    </source>
</evidence>
<dbReference type="Gramene" id="ERN06546">
    <property type="protein sequence ID" value="ERN06546"/>
    <property type="gene ID" value="AMTR_s00058p00115380"/>
</dbReference>
<feature type="coiled-coil region" evidence="3">
    <location>
        <begin position="90"/>
        <end position="222"/>
    </location>
</feature>
<dbReference type="GO" id="GO:0005829">
    <property type="term" value="C:cytosol"/>
    <property type="evidence" value="ECO:0000318"/>
    <property type="project" value="GO_Central"/>
</dbReference>
<feature type="coiled-coil region" evidence="3">
    <location>
        <begin position="370"/>
        <end position="400"/>
    </location>
</feature>
<dbReference type="GO" id="GO:0009903">
    <property type="term" value="P:chloroplast avoidance movement"/>
    <property type="evidence" value="ECO:0000318"/>
    <property type="project" value="GO_Central"/>
</dbReference>
<sequence>MGEIDTKSIEPVQVALSLFGEKSEQRKYRSVGSEETEKKEYNVIHKELANYKVQLEIKESANVQVLRKLESCEKTIEGLSIRLHKTECDRDRYIEECETLKTHIDKLESENKELRDSQLELLNLRQELSVAEKSKLKAMEQAEEMATTLDLEREKVEELLKHISELNQALLFAKLEAIEAEKEKSALLSEKEEEVDKARVMAEQACKELEDMRKQLDASKGLEKQLLASSLAIDSLRDELQKARELQNSSAKAASTAVDELNKLKQEMDIIRKADSDITDSIESLEALLNQSKEELKNAKEEVHELKNCILVTHNEMGKVRNEMAAMVKRESEAQIECALMKAELHKMKSKVAASEAAEAKARSATSGLYLAVQQLAMEAEEAKKEAQKLKEANKAGKIIERANKSIHSPQNEKLSPSSITETAGSSEARGIIELSIKSEELTKSSCSGITISIEEYESLIRKSEKSDINTYPRDDDTLHQLEAMREREFEILNKLEEANKEISKLKSTVDDTMKRAEMAEKAKAAVEDQLRKWREQRQRRRAASSKDLSSGNGKTPSPPVYDTPMHYETLGKVLNIKI</sequence>
<feature type="compositionally biased region" description="Polar residues" evidence="4">
    <location>
        <begin position="547"/>
        <end position="556"/>
    </location>
</feature>
<dbReference type="EMBL" id="KI393888">
    <property type="protein sequence ID" value="ERN06546.1"/>
    <property type="molecule type" value="Genomic_DNA"/>
</dbReference>
<dbReference type="PANTHER" id="PTHR32054">
    <property type="entry name" value="HEAVY CHAIN, PUTATIVE, EXPRESSED-RELATED-RELATED"/>
    <property type="match status" value="1"/>
</dbReference>
<name>W1PFY1_AMBTC</name>
<dbReference type="PANTHER" id="PTHR32054:SF17">
    <property type="entry name" value="EXPRESSED PROTEIN"/>
    <property type="match status" value="1"/>
</dbReference>
<keyword evidence="6" id="KW-1185">Reference proteome</keyword>
<proteinExistence type="inferred from homology"/>
<comment type="similarity">
    <text evidence="1">Belongs to the WEB family.</text>
</comment>
<protein>
    <recommendedName>
        <fullName evidence="7">WEB family protein</fullName>
    </recommendedName>
</protein>
<evidence type="ECO:0008006" key="7">
    <source>
        <dbReference type="Google" id="ProtNLM"/>
    </source>
</evidence>
<accession>W1PFY1</accession>
<evidence type="ECO:0000256" key="2">
    <source>
        <dbReference type="ARBA" id="ARBA00023054"/>
    </source>
</evidence>
<organism evidence="5 6">
    <name type="scientific">Amborella trichopoda</name>
    <dbReference type="NCBI Taxonomy" id="13333"/>
    <lineage>
        <taxon>Eukaryota</taxon>
        <taxon>Viridiplantae</taxon>
        <taxon>Streptophyta</taxon>
        <taxon>Embryophyta</taxon>
        <taxon>Tracheophyta</taxon>
        <taxon>Spermatophyta</taxon>
        <taxon>Magnoliopsida</taxon>
        <taxon>Amborellales</taxon>
        <taxon>Amborellaceae</taxon>
        <taxon>Amborella</taxon>
    </lineage>
</organism>
<feature type="coiled-coil region" evidence="3">
    <location>
        <begin position="254"/>
        <end position="309"/>
    </location>
</feature>
<dbReference type="GO" id="GO:0009904">
    <property type="term" value="P:chloroplast accumulation movement"/>
    <property type="evidence" value="ECO:0000318"/>
    <property type="project" value="GO_Central"/>
</dbReference>